<feature type="transmembrane region" description="Helical" evidence="1">
    <location>
        <begin position="20"/>
        <end position="43"/>
    </location>
</feature>
<keyword evidence="1" id="KW-0472">Membrane</keyword>
<gene>
    <name evidence="2" type="ORF">SAMN05661093_04518</name>
</gene>
<dbReference type="Proteomes" id="UP000192674">
    <property type="component" value="Unassembled WGS sequence"/>
</dbReference>
<sequence>MLPDVITAEEKRTGVRRAGLFSGVWTAGETLGFALGPGVYGLILAIGGYVSSTGASVVQPQSAVTAALIGFTVVPVVLVLAALPLLTKKLEVRA</sequence>
<keyword evidence="3" id="KW-1185">Reference proteome</keyword>
<feature type="transmembrane region" description="Helical" evidence="1">
    <location>
        <begin position="63"/>
        <end position="86"/>
    </location>
</feature>
<protein>
    <submittedName>
        <fullName evidence="2">MFS/sugar transport protein</fullName>
    </submittedName>
</protein>
<evidence type="ECO:0000313" key="3">
    <source>
        <dbReference type="Proteomes" id="UP000192674"/>
    </source>
</evidence>
<evidence type="ECO:0000313" key="2">
    <source>
        <dbReference type="EMBL" id="SMD09799.1"/>
    </source>
</evidence>
<name>A0A1Y5XP79_KIBAR</name>
<keyword evidence="1" id="KW-1133">Transmembrane helix</keyword>
<dbReference type="AlphaFoldDB" id="A0A1Y5XP79"/>
<organism evidence="2 3">
    <name type="scientific">Kibdelosporangium aridum</name>
    <dbReference type="NCBI Taxonomy" id="2030"/>
    <lineage>
        <taxon>Bacteria</taxon>
        <taxon>Bacillati</taxon>
        <taxon>Actinomycetota</taxon>
        <taxon>Actinomycetes</taxon>
        <taxon>Pseudonocardiales</taxon>
        <taxon>Pseudonocardiaceae</taxon>
        <taxon>Kibdelosporangium</taxon>
    </lineage>
</organism>
<keyword evidence="2" id="KW-0762">Sugar transport</keyword>
<keyword evidence="1" id="KW-0812">Transmembrane</keyword>
<proteinExistence type="predicted"/>
<keyword evidence="2" id="KW-0813">Transport</keyword>
<accession>A0A1Y5XP79</accession>
<dbReference type="EMBL" id="FWXV01000003">
    <property type="protein sequence ID" value="SMD09799.1"/>
    <property type="molecule type" value="Genomic_DNA"/>
</dbReference>
<evidence type="ECO:0000256" key="1">
    <source>
        <dbReference type="SAM" id="Phobius"/>
    </source>
</evidence>
<dbReference type="OrthoDB" id="3717977at2"/>
<reference evidence="2 3" key="1">
    <citation type="submission" date="2017-04" db="EMBL/GenBank/DDBJ databases">
        <authorList>
            <person name="Afonso C.L."/>
            <person name="Miller P.J."/>
            <person name="Scott M.A."/>
            <person name="Spackman E."/>
            <person name="Goraichik I."/>
            <person name="Dimitrov K.M."/>
            <person name="Suarez D.L."/>
            <person name="Swayne D.E."/>
        </authorList>
    </citation>
    <scope>NUCLEOTIDE SEQUENCE [LARGE SCALE GENOMIC DNA]</scope>
    <source>
        <strain evidence="2 3">DSM 43828</strain>
    </source>
</reference>
<dbReference type="Pfam" id="PF13347">
    <property type="entry name" value="MFS_2"/>
    <property type="match status" value="1"/>
</dbReference>